<gene>
    <name evidence="2" type="ORF">JJ685_24445</name>
</gene>
<protein>
    <submittedName>
        <fullName evidence="2">Uncharacterized protein</fullName>
    </submittedName>
</protein>
<accession>A0A936Z6N5</accession>
<proteinExistence type="predicted"/>
<dbReference type="AlphaFoldDB" id="A0A936Z6N5"/>
<evidence type="ECO:0000256" key="1">
    <source>
        <dbReference type="SAM" id="MobiDB-lite"/>
    </source>
</evidence>
<name>A0A936Z6N5_9BURK</name>
<evidence type="ECO:0000313" key="2">
    <source>
        <dbReference type="EMBL" id="MBL0394312.1"/>
    </source>
</evidence>
<reference evidence="2 3" key="1">
    <citation type="journal article" date="2017" name="Int. J. Syst. Evol. Microbiol.">
        <title>Ramlibacter monticola sp. nov., isolated from forest soil.</title>
        <authorList>
            <person name="Chaudhary D.K."/>
            <person name="Kim J."/>
        </authorList>
    </citation>
    <scope>NUCLEOTIDE SEQUENCE [LARGE SCALE GENOMIC DNA]</scope>
    <source>
        <strain evidence="2 3">KACC 19175</strain>
    </source>
</reference>
<keyword evidence="3" id="KW-1185">Reference proteome</keyword>
<evidence type="ECO:0000313" key="3">
    <source>
        <dbReference type="Proteomes" id="UP000599109"/>
    </source>
</evidence>
<comment type="caution">
    <text evidence="2">The sequence shown here is derived from an EMBL/GenBank/DDBJ whole genome shotgun (WGS) entry which is preliminary data.</text>
</comment>
<dbReference type="RefSeq" id="WP_201676989.1">
    <property type="nucleotide sequence ID" value="NZ_JAEQNE010000008.1"/>
</dbReference>
<sequence>MAEAQGPRTAAQRQRAYRERLKKQRGAITLPKAAPPANDPELPEDDDAVDGEVSLAELNARMRRMAARALHEAGGVEYLKKVAAKNASTFLRFCGQFVSRDDLANPGGFNIFVQKVVIENAQPVRGVISSPVAGHIDTTVRTLLPPLAEVIDEVRDAP</sequence>
<feature type="region of interest" description="Disordered" evidence="1">
    <location>
        <begin position="1"/>
        <end position="47"/>
    </location>
</feature>
<dbReference type="Proteomes" id="UP000599109">
    <property type="component" value="Unassembled WGS sequence"/>
</dbReference>
<dbReference type="EMBL" id="JAEQNE010000008">
    <property type="protein sequence ID" value="MBL0394312.1"/>
    <property type="molecule type" value="Genomic_DNA"/>
</dbReference>
<organism evidence="2 3">
    <name type="scientific">Ramlibacter monticola</name>
    <dbReference type="NCBI Taxonomy" id="1926872"/>
    <lineage>
        <taxon>Bacteria</taxon>
        <taxon>Pseudomonadati</taxon>
        <taxon>Pseudomonadota</taxon>
        <taxon>Betaproteobacteria</taxon>
        <taxon>Burkholderiales</taxon>
        <taxon>Comamonadaceae</taxon>
        <taxon>Ramlibacter</taxon>
    </lineage>
</organism>